<evidence type="ECO:0000256" key="3">
    <source>
        <dbReference type="ARBA" id="ARBA00023004"/>
    </source>
</evidence>
<dbReference type="PROSITE" id="PS51007">
    <property type="entry name" value="CYTC"/>
    <property type="match status" value="1"/>
</dbReference>
<dbReference type="GO" id="GO:0009055">
    <property type="term" value="F:electron transfer activity"/>
    <property type="evidence" value="ECO:0007669"/>
    <property type="project" value="InterPro"/>
</dbReference>
<evidence type="ECO:0000259" key="6">
    <source>
        <dbReference type="PROSITE" id="PS51007"/>
    </source>
</evidence>
<reference evidence="7 8" key="1">
    <citation type="submission" date="2018-01" db="EMBL/GenBank/DDBJ databases">
        <title>Whole genome analyses suggest that Burkholderia sensu lato contains two further novel genera in the rhizoxinica-symbiotica group Mycetohabitans gen. nov., and Trinickia gen. nov.: implications for the evolution of diazotrophy and nodulation in the Burkholderiaceae.</title>
        <authorList>
            <person name="Estrada-de los Santos P."/>
            <person name="Palmer M."/>
            <person name="Chavez-Ramirez B."/>
            <person name="Beukes C."/>
            <person name="Steenkamp E.T."/>
            <person name="Hirsch A.M."/>
            <person name="Manyaka P."/>
            <person name="Maluk M."/>
            <person name="Lafos M."/>
            <person name="Crook M."/>
            <person name="Gross E."/>
            <person name="Simon M.F."/>
            <person name="Bueno dos Reis Junior F."/>
            <person name="Poole P.S."/>
            <person name="Venter S.N."/>
            <person name="James E.K."/>
        </authorList>
    </citation>
    <scope>NUCLEOTIDE SEQUENCE [LARGE SCALE GENOMIC DNA]</scope>
    <source>
        <strain evidence="7 8">JPY 581</strain>
    </source>
</reference>
<dbReference type="GO" id="GO:0020037">
    <property type="term" value="F:heme binding"/>
    <property type="evidence" value="ECO:0007669"/>
    <property type="project" value="InterPro"/>
</dbReference>
<proteinExistence type="predicted"/>
<name>A0A2N7X139_9BURK</name>
<dbReference type="Pfam" id="PF13442">
    <property type="entry name" value="Cytochrome_CBB3"/>
    <property type="match status" value="1"/>
</dbReference>
<evidence type="ECO:0000256" key="1">
    <source>
        <dbReference type="ARBA" id="ARBA00022617"/>
    </source>
</evidence>
<dbReference type="GO" id="GO:0046872">
    <property type="term" value="F:metal ion binding"/>
    <property type="evidence" value="ECO:0007669"/>
    <property type="project" value="UniProtKB-KW"/>
</dbReference>
<dbReference type="InterPro" id="IPR009056">
    <property type="entry name" value="Cyt_c-like_dom"/>
</dbReference>
<organism evidence="7 8">
    <name type="scientific">Trinickia symbiotica</name>
    <dbReference type="NCBI Taxonomy" id="863227"/>
    <lineage>
        <taxon>Bacteria</taxon>
        <taxon>Pseudomonadati</taxon>
        <taxon>Pseudomonadota</taxon>
        <taxon>Betaproteobacteria</taxon>
        <taxon>Burkholderiales</taxon>
        <taxon>Burkholderiaceae</taxon>
        <taxon>Trinickia</taxon>
    </lineage>
</organism>
<evidence type="ECO:0000313" key="8">
    <source>
        <dbReference type="Proteomes" id="UP000235777"/>
    </source>
</evidence>
<accession>A0A2N7X139</accession>
<gene>
    <name evidence="7" type="ORF">C0Z20_17750</name>
</gene>
<feature type="signal peptide" evidence="5">
    <location>
        <begin position="1"/>
        <end position="24"/>
    </location>
</feature>
<dbReference type="EMBL" id="PNYC01000011">
    <property type="protein sequence ID" value="PMS35347.1"/>
    <property type="molecule type" value="Genomic_DNA"/>
</dbReference>
<dbReference type="PANTHER" id="PTHR35008">
    <property type="entry name" value="BLL4482 PROTEIN-RELATED"/>
    <property type="match status" value="1"/>
</dbReference>
<dbReference type="PANTHER" id="PTHR35008:SF4">
    <property type="entry name" value="BLL4482 PROTEIN"/>
    <property type="match status" value="1"/>
</dbReference>
<feature type="chain" id="PRO_5014841033" description="Cytochrome c domain-containing protein" evidence="5">
    <location>
        <begin position="25"/>
        <end position="149"/>
    </location>
</feature>
<dbReference type="OrthoDB" id="9779283at2"/>
<evidence type="ECO:0000256" key="2">
    <source>
        <dbReference type="ARBA" id="ARBA00022723"/>
    </source>
</evidence>
<keyword evidence="2 4" id="KW-0479">Metal-binding</keyword>
<dbReference type="STRING" id="863227.GCA_000373005_03810"/>
<keyword evidence="3 4" id="KW-0408">Iron</keyword>
<evidence type="ECO:0000313" key="7">
    <source>
        <dbReference type="EMBL" id="PMS35347.1"/>
    </source>
</evidence>
<sequence length="149" mass="15199">MKIRLNSFALAGVLLAGTMGAASGAPADATTTASANVPSFDNAQVAHGKSLYSSACAKCHGASLQGMAGPALSGPAFAPTGHSHLTIGGIYKYMSSNMPADRPGQMKDQEYADIMAFLLYSNGYRPKATKLTADMARTSSTPLVAGPGQ</sequence>
<dbReference type="InterPro" id="IPR051459">
    <property type="entry name" value="Cytochrome_c-type_DH"/>
</dbReference>
<feature type="domain" description="Cytochrome c" evidence="6">
    <location>
        <begin position="43"/>
        <end position="122"/>
    </location>
</feature>
<keyword evidence="8" id="KW-1185">Reference proteome</keyword>
<keyword evidence="5" id="KW-0732">Signal</keyword>
<dbReference type="Proteomes" id="UP000235777">
    <property type="component" value="Unassembled WGS sequence"/>
</dbReference>
<evidence type="ECO:0000256" key="5">
    <source>
        <dbReference type="SAM" id="SignalP"/>
    </source>
</evidence>
<keyword evidence="1 4" id="KW-0349">Heme</keyword>
<dbReference type="InterPro" id="IPR036909">
    <property type="entry name" value="Cyt_c-like_dom_sf"/>
</dbReference>
<dbReference type="AlphaFoldDB" id="A0A2N7X139"/>
<protein>
    <recommendedName>
        <fullName evidence="6">Cytochrome c domain-containing protein</fullName>
    </recommendedName>
</protein>
<evidence type="ECO:0000256" key="4">
    <source>
        <dbReference type="PROSITE-ProRule" id="PRU00433"/>
    </source>
</evidence>
<dbReference type="Gene3D" id="1.10.760.10">
    <property type="entry name" value="Cytochrome c-like domain"/>
    <property type="match status" value="1"/>
</dbReference>
<comment type="caution">
    <text evidence="7">The sequence shown here is derived from an EMBL/GenBank/DDBJ whole genome shotgun (WGS) entry which is preliminary data.</text>
</comment>
<dbReference type="SUPFAM" id="SSF46626">
    <property type="entry name" value="Cytochrome c"/>
    <property type="match status" value="1"/>
</dbReference>